<sequence>MTEALRGWKGAMYDAPLTLHYFPNVPTAAIETRARLLLDWLLERYKRGILRLSRGDSLHLVGHSTGGMDIRWMMKLLHDHAERAADGAQIEELPAELFIKSISSVQFLSTPHRGSNLAHVFTRWSGELQLLATVLYETCRALRLPGSRFLAGSIKRLGWSAGWIDALLDTTSLLGSFDSKDGLVRARARASYFDTLRWLNDASDDFGAMADLDPARHAEDPLHAKIFRTTYGHVRVRSIVTRAEPYPSAPAWDLFTICHRWTAHNPGAELGPDCSVRRLDAAGSVALVRAHNDGIVNSVSMVWPTPEESVYVDADHADIIGHYGDSDAPQEDVVSPDRDYKRYGLFMSSSGFGRARFLDVWRSVRGFVLDAESGRERRAPSSRVVLPVFSARRTEPEAGAAADSTPAPRSEASVPSSIRGAEGAAP</sequence>
<reference evidence="2 3" key="1">
    <citation type="submission" date="2023-01" db="EMBL/GenBank/DDBJ databases">
        <title>Minimal conservation of predation-associated metabolite biosynthetic gene clusters underscores biosynthetic potential of Myxococcota including descriptions for ten novel species: Archangium lansinium sp. nov., Myxococcus landrumus sp. nov., Nannocystis bai.</title>
        <authorList>
            <person name="Ahearne A."/>
            <person name="Stevens C."/>
            <person name="Dowd S."/>
        </authorList>
    </citation>
    <scope>NUCLEOTIDE SEQUENCE [LARGE SCALE GENOMIC DNA]</scope>
    <source>
        <strain evidence="2 3">WIWO2</strain>
    </source>
</reference>
<proteinExistence type="predicted"/>
<evidence type="ECO:0008006" key="4">
    <source>
        <dbReference type="Google" id="ProtNLM"/>
    </source>
</evidence>
<accession>A0ABT5C1Q2</accession>
<protein>
    <recommendedName>
        <fullName evidence="4">DUF676 domain-containing protein</fullName>
    </recommendedName>
</protein>
<evidence type="ECO:0000313" key="3">
    <source>
        <dbReference type="Proteomes" id="UP001217485"/>
    </source>
</evidence>
<dbReference type="RefSeq" id="WP_272096611.1">
    <property type="nucleotide sequence ID" value="NZ_JAQNDK010000002.1"/>
</dbReference>
<feature type="region of interest" description="Disordered" evidence="1">
    <location>
        <begin position="395"/>
        <end position="426"/>
    </location>
</feature>
<comment type="caution">
    <text evidence="2">The sequence shown here is derived from an EMBL/GenBank/DDBJ whole genome shotgun (WGS) entry which is preliminary data.</text>
</comment>
<dbReference type="Proteomes" id="UP001217485">
    <property type="component" value="Unassembled WGS sequence"/>
</dbReference>
<evidence type="ECO:0000313" key="2">
    <source>
        <dbReference type="EMBL" id="MDC0679613.1"/>
    </source>
</evidence>
<dbReference type="InterPro" id="IPR029058">
    <property type="entry name" value="AB_hydrolase_fold"/>
</dbReference>
<keyword evidence="3" id="KW-1185">Reference proteome</keyword>
<name>A0ABT5C1Q2_9BACT</name>
<dbReference type="SUPFAM" id="SSF53474">
    <property type="entry name" value="alpha/beta-Hydrolases"/>
    <property type="match status" value="1"/>
</dbReference>
<evidence type="ECO:0000256" key="1">
    <source>
        <dbReference type="SAM" id="MobiDB-lite"/>
    </source>
</evidence>
<organism evidence="2 3">
    <name type="scientific">Sorangium atrum</name>
    <dbReference type="NCBI Taxonomy" id="2995308"/>
    <lineage>
        <taxon>Bacteria</taxon>
        <taxon>Pseudomonadati</taxon>
        <taxon>Myxococcota</taxon>
        <taxon>Polyangia</taxon>
        <taxon>Polyangiales</taxon>
        <taxon>Polyangiaceae</taxon>
        <taxon>Sorangium</taxon>
    </lineage>
</organism>
<dbReference type="Gene3D" id="3.40.50.1820">
    <property type="entry name" value="alpha/beta hydrolase"/>
    <property type="match status" value="1"/>
</dbReference>
<dbReference type="EMBL" id="JAQNDK010000002">
    <property type="protein sequence ID" value="MDC0679613.1"/>
    <property type="molecule type" value="Genomic_DNA"/>
</dbReference>
<gene>
    <name evidence="2" type="ORF">POL72_17850</name>
</gene>